<evidence type="ECO:0000259" key="1">
    <source>
        <dbReference type="Pfam" id="PF07238"/>
    </source>
</evidence>
<feature type="domain" description="PilZ" evidence="1">
    <location>
        <begin position="105"/>
        <end position="207"/>
    </location>
</feature>
<name>A0A3G3JSU5_9BACL</name>
<dbReference type="Proteomes" id="UP000269097">
    <property type="component" value="Chromosome"/>
</dbReference>
<evidence type="ECO:0000313" key="3">
    <source>
        <dbReference type="Proteomes" id="UP000269097"/>
    </source>
</evidence>
<sequence>MRNGWSSQAGLASANGDLLPLNVLLHCRTVVESQNFVTTGLMTHVEGELFEVELSEFESFELGEKVKLTIYTPAGIQTFPSTIFAKYEGAIALIQPPEVHKKFEEKREHPRVEVSGSVQLVDVLDKEGNPVEVTLRNISVSGIAFEAPDLPAFTKEATMKATVGLGFEFNCELEIVRRDRQEEGLMCGAKMKLLEPDMLRPLRALILRQQVERNVRTRKENENKKHTAVFKKA</sequence>
<protein>
    <submittedName>
        <fullName evidence="2">PilZ domain-containing protein</fullName>
    </submittedName>
</protein>
<accession>A0A3G3JSU5</accession>
<organism evidence="2 3">
    <name type="scientific">Cohnella candidum</name>
    <dbReference type="NCBI Taxonomy" id="2674991"/>
    <lineage>
        <taxon>Bacteria</taxon>
        <taxon>Bacillati</taxon>
        <taxon>Bacillota</taxon>
        <taxon>Bacilli</taxon>
        <taxon>Bacillales</taxon>
        <taxon>Paenibacillaceae</taxon>
        <taxon>Cohnella</taxon>
    </lineage>
</organism>
<dbReference type="GO" id="GO:0035438">
    <property type="term" value="F:cyclic-di-GMP binding"/>
    <property type="evidence" value="ECO:0007669"/>
    <property type="project" value="InterPro"/>
</dbReference>
<evidence type="ECO:0000313" key="2">
    <source>
        <dbReference type="EMBL" id="AYQ71264.1"/>
    </source>
</evidence>
<dbReference type="SUPFAM" id="SSF141371">
    <property type="entry name" value="PilZ domain-like"/>
    <property type="match status" value="1"/>
</dbReference>
<proteinExistence type="predicted"/>
<reference evidence="2 3" key="1">
    <citation type="submission" date="2018-10" db="EMBL/GenBank/DDBJ databases">
        <title>Genome Sequence of Cohnella sp.</title>
        <authorList>
            <person name="Srinivasan S."/>
            <person name="Kim M.K."/>
        </authorList>
    </citation>
    <scope>NUCLEOTIDE SEQUENCE [LARGE SCALE GENOMIC DNA]</scope>
    <source>
        <strain evidence="2 3">18JY8-7</strain>
    </source>
</reference>
<dbReference type="KEGG" id="coh:EAV92_00770"/>
<dbReference type="RefSeq" id="WP_123039328.1">
    <property type="nucleotide sequence ID" value="NZ_CP033433.1"/>
</dbReference>
<keyword evidence="3" id="KW-1185">Reference proteome</keyword>
<dbReference type="Gene3D" id="2.40.10.220">
    <property type="entry name" value="predicted glycosyltransferase like domains"/>
    <property type="match status" value="1"/>
</dbReference>
<dbReference type="Pfam" id="PF07238">
    <property type="entry name" value="PilZ"/>
    <property type="match status" value="1"/>
</dbReference>
<dbReference type="EMBL" id="CP033433">
    <property type="protein sequence ID" value="AYQ71264.1"/>
    <property type="molecule type" value="Genomic_DNA"/>
</dbReference>
<gene>
    <name evidence="2" type="ORF">EAV92_00770</name>
</gene>
<dbReference type="InterPro" id="IPR009875">
    <property type="entry name" value="PilZ_domain"/>
</dbReference>
<dbReference type="AlphaFoldDB" id="A0A3G3JSU5"/>